<dbReference type="InterPro" id="IPR006121">
    <property type="entry name" value="HMA_dom"/>
</dbReference>
<proteinExistence type="predicted"/>
<sequence>MYELQVEEMSCGHCVGAVTAAVRALDPQAQVDVDLAAKTVKVATAVELARVRGAIEEAGFPVAGAR</sequence>
<gene>
    <name evidence="3" type="ORF">OIK44_16045</name>
</gene>
<accession>A0ABT5K286</accession>
<name>A0ABT5K286_9BURK</name>
<keyword evidence="1" id="KW-0479">Metal-binding</keyword>
<dbReference type="SUPFAM" id="SSF55008">
    <property type="entry name" value="HMA, heavy metal-associated domain"/>
    <property type="match status" value="1"/>
</dbReference>
<dbReference type="Gene3D" id="3.30.70.100">
    <property type="match status" value="1"/>
</dbReference>
<dbReference type="Proteomes" id="UP001221208">
    <property type="component" value="Unassembled WGS sequence"/>
</dbReference>
<evidence type="ECO:0000313" key="4">
    <source>
        <dbReference type="Proteomes" id="UP001221208"/>
    </source>
</evidence>
<evidence type="ECO:0000256" key="1">
    <source>
        <dbReference type="ARBA" id="ARBA00022723"/>
    </source>
</evidence>
<dbReference type="InterPro" id="IPR036163">
    <property type="entry name" value="HMA_dom_sf"/>
</dbReference>
<dbReference type="InterPro" id="IPR017969">
    <property type="entry name" value="Heavy-metal-associated_CS"/>
</dbReference>
<evidence type="ECO:0000259" key="2">
    <source>
        <dbReference type="PROSITE" id="PS50846"/>
    </source>
</evidence>
<organism evidence="3 4">
    <name type="scientific">Janthinobacterium fluminis</name>
    <dbReference type="NCBI Taxonomy" id="2987524"/>
    <lineage>
        <taxon>Bacteria</taxon>
        <taxon>Pseudomonadati</taxon>
        <taxon>Pseudomonadota</taxon>
        <taxon>Betaproteobacteria</taxon>
        <taxon>Burkholderiales</taxon>
        <taxon>Oxalobacteraceae</taxon>
        <taxon>Janthinobacterium</taxon>
    </lineage>
</organism>
<dbReference type="RefSeq" id="WP_273672074.1">
    <property type="nucleotide sequence ID" value="NZ_JAQQXR010000006.1"/>
</dbReference>
<keyword evidence="4" id="KW-1185">Reference proteome</keyword>
<feature type="domain" description="HMA" evidence="2">
    <location>
        <begin position="1"/>
        <end position="63"/>
    </location>
</feature>
<reference evidence="3 4" key="1">
    <citation type="submission" date="2022-10" db="EMBL/GenBank/DDBJ databases">
        <title>Janthinobacterium sp. hw3 Genome sequencing.</title>
        <authorList>
            <person name="Park S."/>
        </authorList>
    </citation>
    <scope>NUCLEOTIDE SEQUENCE [LARGE SCALE GENOMIC DNA]</scope>
    <source>
        <strain evidence="4">hw3</strain>
    </source>
</reference>
<dbReference type="CDD" id="cd00371">
    <property type="entry name" value="HMA"/>
    <property type="match status" value="1"/>
</dbReference>
<dbReference type="EMBL" id="JAQQXR010000006">
    <property type="protein sequence ID" value="MDC8759092.1"/>
    <property type="molecule type" value="Genomic_DNA"/>
</dbReference>
<protein>
    <submittedName>
        <fullName evidence="3">Cation transporter</fullName>
    </submittedName>
</protein>
<dbReference type="PROSITE" id="PS01047">
    <property type="entry name" value="HMA_1"/>
    <property type="match status" value="1"/>
</dbReference>
<dbReference type="Pfam" id="PF00403">
    <property type="entry name" value="HMA"/>
    <property type="match status" value="1"/>
</dbReference>
<evidence type="ECO:0000313" key="3">
    <source>
        <dbReference type="EMBL" id="MDC8759092.1"/>
    </source>
</evidence>
<dbReference type="PROSITE" id="PS50846">
    <property type="entry name" value="HMA_2"/>
    <property type="match status" value="1"/>
</dbReference>
<comment type="caution">
    <text evidence="3">The sequence shown here is derived from an EMBL/GenBank/DDBJ whole genome shotgun (WGS) entry which is preliminary data.</text>
</comment>